<dbReference type="EMBL" id="UINC01149014">
    <property type="protein sequence ID" value="SVD41221.1"/>
    <property type="molecule type" value="Genomic_DNA"/>
</dbReference>
<dbReference type="Gene3D" id="3.40.50.80">
    <property type="entry name" value="Nucleotide-binding domain of ferredoxin-NADP reductase (FNR) module"/>
    <property type="match status" value="1"/>
</dbReference>
<accession>A0A382V5Q1</accession>
<dbReference type="GO" id="GO:0046872">
    <property type="term" value="F:metal ion binding"/>
    <property type="evidence" value="ECO:0007669"/>
    <property type="project" value="UniProtKB-KW"/>
</dbReference>
<evidence type="ECO:0000256" key="1">
    <source>
        <dbReference type="ARBA" id="ARBA00001974"/>
    </source>
</evidence>
<sequence length="167" mass="18770">MNELVFPNINIENLTKWEGDFSPLECIEIKDETHNVKSFTFKSKLDAWFQFLPGQHTTLFLNINGSEVMRTYTIASSPTRPNTITITNKRMNDGVVNNWMHESLKVGDCIDALDIGGSFSVALDKPRTKILLMSGGSGITPMLSMARYFIDLSLNVDLIFLHHAQSS</sequence>
<keyword evidence="2" id="KW-0285">Flavoprotein</keyword>
<evidence type="ECO:0000259" key="9">
    <source>
        <dbReference type="PROSITE" id="PS51384"/>
    </source>
</evidence>
<name>A0A382V5Q1_9ZZZZ</name>
<dbReference type="InterPro" id="IPR050415">
    <property type="entry name" value="MRET"/>
</dbReference>
<evidence type="ECO:0000256" key="5">
    <source>
        <dbReference type="ARBA" id="ARBA00022827"/>
    </source>
</evidence>
<evidence type="ECO:0000256" key="4">
    <source>
        <dbReference type="ARBA" id="ARBA00022723"/>
    </source>
</evidence>
<keyword evidence="7" id="KW-0408">Iron</keyword>
<evidence type="ECO:0000256" key="2">
    <source>
        <dbReference type="ARBA" id="ARBA00022630"/>
    </source>
</evidence>
<dbReference type="Gene3D" id="2.40.30.10">
    <property type="entry name" value="Translation factors"/>
    <property type="match status" value="1"/>
</dbReference>
<evidence type="ECO:0000313" key="10">
    <source>
        <dbReference type="EMBL" id="SVD41221.1"/>
    </source>
</evidence>
<dbReference type="InterPro" id="IPR017927">
    <property type="entry name" value="FAD-bd_FR_type"/>
</dbReference>
<keyword evidence="3" id="KW-0001">2Fe-2S</keyword>
<dbReference type="SUPFAM" id="SSF63380">
    <property type="entry name" value="Riboflavin synthase domain-like"/>
    <property type="match status" value="1"/>
</dbReference>
<evidence type="ECO:0000256" key="3">
    <source>
        <dbReference type="ARBA" id="ARBA00022714"/>
    </source>
</evidence>
<dbReference type="GO" id="GO:0051537">
    <property type="term" value="F:2 iron, 2 sulfur cluster binding"/>
    <property type="evidence" value="ECO:0007669"/>
    <property type="project" value="UniProtKB-KW"/>
</dbReference>
<dbReference type="Pfam" id="PF00970">
    <property type="entry name" value="FAD_binding_6"/>
    <property type="match status" value="1"/>
</dbReference>
<keyword evidence="4" id="KW-0479">Metal-binding</keyword>
<dbReference type="InterPro" id="IPR008333">
    <property type="entry name" value="Cbr1-like_FAD-bd_dom"/>
</dbReference>
<feature type="non-terminal residue" evidence="10">
    <location>
        <position position="167"/>
    </location>
</feature>
<organism evidence="10">
    <name type="scientific">marine metagenome</name>
    <dbReference type="NCBI Taxonomy" id="408172"/>
    <lineage>
        <taxon>unclassified sequences</taxon>
        <taxon>metagenomes</taxon>
        <taxon>ecological metagenomes</taxon>
    </lineage>
</organism>
<dbReference type="AlphaFoldDB" id="A0A382V5Q1"/>
<comment type="cofactor">
    <cofactor evidence="1">
        <name>FAD</name>
        <dbReference type="ChEBI" id="CHEBI:57692"/>
    </cofactor>
</comment>
<dbReference type="SUPFAM" id="SSF52343">
    <property type="entry name" value="Ferredoxin reductase-like, C-terminal NADP-linked domain"/>
    <property type="match status" value="1"/>
</dbReference>
<gene>
    <name evidence="10" type="ORF">METZ01_LOCUS394075</name>
</gene>
<dbReference type="PANTHER" id="PTHR47354:SF6">
    <property type="entry name" value="NADH OXIDOREDUCTASE HCR"/>
    <property type="match status" value="1"/>
</dbReference>
<dbReference type="PRINTS" id="PR00409">
    <property type="entry name" value="PHDIOXRDTASE"/>
</dbReference>
<dbReference type="InterPro" id="IPR039261">
    <property type="entry name" value="FNR_nucleotide-bd"/>
</dbReference>
<evidence type="ECO:0000256" key="6">
    <source>
        <dbReference type="ARBA" id="ARBA00023002"/>
    </source>
</evidence>
<evidence type="ECO:0000256" key="7">
    <source>
        <dbReference type="ARBA" id="ARBA00023004"/>
    </source>
</evidence>
<keyword evidence="8" id="KW-0411">Iron-sulfur</keyword>
<proteinExistence type="predicted"/>
<protein>
    <recommendedName>
        <fullName evidence="9">FAD-binding FR-type domain-containing protein</fullName>
    </recommendedName>
</protein>
<keyword evidence="5" id="KW-0274">FAD</keyword>
<keyword evidence="6" id="KW-0560">Oxidoreductase</keyword>
<dbReference type="GO" id="GO:0016491">
    <property type="term" value="F:oxidoreductase activity"/>
    <property type="evidence" value="ECO:0007669"/>
    <property type="project" value="UniProtKB-KW"/>
</dbReference>
<dbReference type="PANTHER" id="PTHR47354">
    <property type="entry name" value="NADH OXIDOREDUCTASE HCR"/>
    <property type="match status" value="1"/>
</dbReference>
<dbReference type="InterPro" id="IPR017938">
    <property type="entry name" value="Riboflavin_synthase-like_b-brl"/>
</dbReference>
<dbReference type="PROSITE" id="PS51384">
    <property type="entry name" value="FAD_FR"/>
    <property type="match status" value="1"/>
</dbReference>
<evidence type="ECO:0000256" key="8">
    <source>
        <dbReference type="ARBA" id="ARBA00023014"/>
    </source>
</evidence>
<reference evidence="10" key="1">
    <citation type="submission" date="2018-05" db="EMBL/GenBank/DDBJ databases">
        <authorList>
            <person name="Lanie J.A."/>
            <person name="Ng W.-L."/>
            <person name="Kazmierczak K.M."/>
            <person name="Andrzejewski T.M."/>
            <person name="Davidsen T.M."/>
            <person name="Wayne K.J."/>
            <person name="Tettelin H."/>
            <person name="Glass J.I."/>
            <person name="Rusch D."/>
            <person name="Podicherti R."/>
            <person name="Tsui H.-C.T."/>
            <person name="Winkler M.E."/>
        </authorList>
    </citation>
    <scope>NUCLEOTIDE SEQUENCE</scope>
</reference>
<feature type="domain" description="FAD-binding FR-type" evidence="9">
    <location>
        <begin position="19"/>
        <end position="133"/>
    </location>
</feature>